<dbReference type="Pfam" id="PF03385">
    <property type="entry name" value="STELLO"/>
    <property type="match status" value="1"/>
</dbReference>
<keyword evidence="3" id="KW-1185">Reference proteome</keyword>
<protein>
    <submittedName>
        <fullName evidence="2">Putative RNA-directed DNA polymerase from transposon X-element</fullName>
    </submittedName>
</protein>
<keyword evidence="2" id="KW-0548">Nucleotidyltransferase</keyword>
<dbReference type="GO" id="GO:0003964">
    <property type="term" value="F:RNA-directed DNA polymerase activity"/>
    <property type="evidence" value="ECO:0007669"/>
    <property type="project" value="UniProtKB-KW"/>
</dbReference>
<dbReference type="InterPro" id="IPR005135">
    <property type="entry name" value="Endo/exonuclease/phosphatase"/>
</dbReference>
<dbReference type="STRING" id="50429.A0A2B4SAL9"/>
<organism evidence="2 3">
    <name type="scientific">Stylophora pistillata</name>
    <name type="common">Smooth cauliflower coral</name>
    <dbReference type="NCBI Taxonomy" id="50429"/>
    <lineage>
        <taxon>Eukaryota</taxon>
        <taxon>Metazoa</taxon>
        <taxon>Cnidaria</taxon>
        <taxon>Anthozoa</taxon>
        <taxon>Hexacorallia</taxon>
        <taxon>Scleractinia</taxon>
        <taxon>Astrocoeniina</taxon>
        <taxon>Pocilloporidae</taxon>
        <taxon>Stylophora</taxon>
    </lineage>
</organism>
<dbReference type="InterPro" id="IPR000477">
    <property type="entry name" value="RT_dom"/>
</dbReference>
<proteinExistence type="predicted"/>
<dbReference type="PROSITE" id="PS50878">
    <property type="entry name" value="RT_POL"/>
    <property type="match status" value="1"/>
</dbReference>
<keyword evidence="2" id="KW-0808">Transferase</keyword>
<dbReference type="InterPro" id="IPR036691">
    <property type="entry name" value="Endo/exonu/phosph_ase_sf"/>
</dbReference>
<dbReference type="Pfam" id="PF00078">
    <property type="entry name" value="RVT_1"/>
    <property type="match status" value="1"/>
</dbReference>
<gene>
    <name evidence="2" type="ORF">AWC38_SpisGene8378</name>
</gene>
<evidence type="ECO:0000313" key="2">
    <source>
        <dbReference type="EMBL" id="PFX26931.1"/>
    </source>
</evidence>
<dbReference type="Proteomes" id="UP000225706">
    <property type="component" value="Unassembled WGS sequence"/>
</dbReference>
<reference evidence="3" key="1">
    <citation type="journal article" date="2017" name="bioRxiv">
        <title>Comparative analysis of the genomes of Stylophora pistillata and Acropora digitifera provides evidence for extensive differences between species of corals.</title>
        <authorList>
            <person name="Voolstra C.R."/>
            <person name="Li Y."/>
            <person name="Liew Y.J."/>
            <person name="Baumgarten S."/>
            <person name="Zoccola D."/>
            <person name="Flot J.-F."/>
            <person name="Tambutte S."/>
            <person name="Allemand D."/>
            <person name="Aranda M."/>
        </authorList>
    </citation>
    <scope>NUCLEOTIDE SEQUENCE [LARGE SCALE GENOMIC DNA]</scope>
</reference>
<feature type="domain" description="Reverse transcriptase" evidence="1">
    <location>
        <begin position="911"/>
        <end position="1152"/>
    </location>
</feature>
<dbReference type="SUPFAM" id="SSF56219">
    <property type="entry name" value="DNase I-like"/>
    <property type="match status" value="1"/>
</dbReference>
<dbReference type="Gene3D" id="3.60.10.10">
    <property type="entry name" value="Endonuclease/exonuclease/phosphatase"/>
    <property type="match status" value="1"/>
</dbReference>
<evidence type="ECO:0000313" key="3">
    <source>
        <dbReference type="Proteomes" id="UP000225706"/>
    </source>
</evidence>
<dbReference type="OrthoDB" id="5945766at2759"/>
<keyword evidence="2" id="KW-0695">RNA-directed DNA polymerase</keyword>
<name>A0A2B4SAL9_STYPI</name>
<dbReference type="CDD" id="cd01650">
    <property type="entry name" value="RT_nLTR_like"/>
    <property type="match status" value="1"/>
</dbReference>
<accession>A0A2B4SAL9</accession>
<dbReference type="SUPFAM" id="SSF56672">
    <property type="entry name" value="DNA/RNA polymerases"/>
    <property type="match status" value="1"/>
</dbReference>
<dbReference type="InterPro" id="IPR005049">
    <property type="entry name" value="STL-like"/>
</dbReference>
<dbReference type="EMBL" id="LSMT01000115">
    <property type="protein sequence ID" value="PFX26931.1"/>
    <property type="molecule type" value="Genomic_DNA"/>
</dbReference>
<evidence type="ECO:0000259" key="1">
    <source>
        <dbReference type="PROSITE" id="PS50878"/>
    </source>
</evidence>
<dbReference type="PANTHER" id="PTHR47510">
    <property type="entry name" value="REVERSE TRANSCRIPTASE DOMAIN-CONTAINING PROTEIN"/>
    <property type="match status" value="1"/>
</dbReference>
<comment type="caution">
    <text evidence="2">The sequence shown here is derived from an EMBL/GenBank/DDBJ whole genome shotgun (WGS) entry which is preliminary data.</text>
</comment>
<dbReference type="Pfam" id="PF03372">
    <property type="entry name" value="Exo_endo_phos"/>
    <property type="match status" value="1"/>
</dbReference>
<dbReference type="PANTHER" id="PTHR47510:SF3">
    <property type="entry name" value="ENDO_EXONUCLEASE_PHOSPHATASE DOMAIN-CONTAINING PROTEIN"/>
    <property type="match status" value="1"/>
</dbReference>
<dbReference type="InterPro" id="IPR043502">
    <property type="entry name" value="DNA/RNA_pol_sf"/>
</dbReference>
<sequence length="1368" mass="156450">MYWILGTCVCIFSISKNSEVLIDSKSACLREAFSDTVLVIVYNYPIYSSIPALTALYKNAFPTIMFCGPRTTEDYIIEALYIHKGYFSYTCMSRAMEKHPGYTGYLLINDDVLLNYWNLVGLDRDKIWEGPKGTILLFNYTQPANWYWWNSTWGTKTCQKSYDEIWGLGKFLKYEWLPKMVDSDNDTDALNAKVHPWSMIWDMEGSIDILKKNGNGTPYCHRGRSDIFYIPGKFAEAFQTLSYIFYKHRSFLEIAVPTMCRMLDKAENFEFIPGIYLPGKAGEPLVRKAEHFWKSYDETLAFVHPLKLNYKLDGALNMALLRSRIVKYSDRSYIRHIHAYIMNDKEIMVASRAGLFIGKEISAPPTFNCKSKPSKCTPCELNLKVHALLRFVKLSQFCLCILLSGDIAVNPGPNNLQPPVGFRGLSVCHWNIQRLTDTKLEELSLMLTSNNNSAAKLDVLILTETFGSSKIPDSYYMIPGYTLHRKDRIGKKGGGIIAYVNEKVMASRRRDLELDDLETLWLQICPHKSKRPILISGVYRPPSANKDYNESLGKNIENAHLQNNELIILGDFNLDYIDFNCYSKHCLAKALNSLGLTQMVNGVTRPASDTCLDHIYSSHPARIREVSIGKSGLSDHLPVTILRCYKTMDAQRKQHSKIKYRNIDKINKECFLRDLREAPWDISFVFRDADDIVESWYKIFNDILDNHAPLKSKSVKKINQPKWFTNDLYNEINKRDNLLKRARRTQNEQDWSAFKLVKNKVTRKLRNAKEQYFKTQFSKNQKCPKKLWSLIKDLSKDTKNNDDSVPIADENNNLIKDDHSIAERFNRFFVDVYKRLIKAAPVLHYDALPGPPDKSNSQIENLIPQITSSEVNDYLLSIPTHKATGIDGLGARVLRIAAPEISCSIAKIINHCIETCTFPSQWKIAKVKPLFKNQGNKQDIQNYRPISILPILSKVFERHIFNAVNTYLTENSLLYRFQSGFRKNHSTDTALLFLLDQVLLDLDKNNVSGFLLNRKQCVTVNNSTSSQLMLTNGVPQGSILGPLLFLMFVNDLPEAVGSDSIHAYADDTTFKASANIDNAPLELERRLQEYMDKLSKWSSENGMVLNAVKTKALLITGKRLHSSLVDGNHLSVTLDGAEIEQVTSYKLLGVTLDQDLTFSDHISSLKAKLSQRIGLLKKIKRYLPIKERLLYYNALIKPVLMYGSMVWNICDVKELHCLLRLQKRAARVILGVDSYSRSVVNFSKLGWLPFFDEIKLNKCTMIFKSLKGDVPIYIRDLLKTNSSVHNRSTRHGNLNLVCPKYLRNNDGGKAFSVDAVKLWNSLPHDIKNKPSIKLFKTAVKKHFISSYKNLDNFETILSNSTLSNFNFL</sequence>